<dbReference type="RefSeq" id="WP_251840197.1">
    <property type="nucleotide sequence ID" value="NZ_JACSPO010000007.1"/>
</dbReference>
<gene>
    <name evidence="2" type="ORF">H9624_12300</name>
</gene>
<dbReference type="InterPro" id="IPR001173">
    <property type="entry name" value="Glyco_trans_2-like"/>
</dbReference>
<dbReference type="CDD" id="cd00761">
    <property type="entry name" value="Glyco_tranf_GTA_type"/>
    <property type="match status" value="1"/>
</dbReference>
<keyword evidence="3" id="KW-1185">Reference proteome</keyword>
<dbReference type="Proteomes" id="UP000661894">
    <property type="component" value="Unassembled WGS sequence"/>
</dbReference>
<protein>
    <submittedName>
        <fullName evidence="2">Glycosyltransferase family 2 protein</fullName>
    </submittedName>
</protein>
<evidence type="ECO:0000313" key="2">
    <source>
        <dbReference type="EMBL" id="MBD8063098.1"/>
    </source>
</evidence>
<evidence type="ECO:0000259" key="1">
    <source>
        <dbReference type="Pfam" id="PF00535"/>
    </source>
</evidence>
<dbReference type="Gene3D" id="3.90.550.10">
    <property type="entry name" value="Spore Coat Polysaccharide Biosynthesis Protein SpsA, Chain A"/>
    <property type="match status" value="1"/>
</dbReference>
<dbReference type="InterPro" id="IPR029044">
    <property type="entry name" value="Nucleotide-diphossugar_trans"/>
</dbReference>
<name>A0ABR8Z429_9MICO</name>
<dbReference type="PANTHER" id="PTHR43685:SF3">
    <property type="entry name" value="SLR2126 PROTEIN"/>
    <property type="match status" value="1"/>
</dbReference>
<dbReference type="EMBL" id="JACSPO010000007">
    <property type="protein sequence ID" value="MBD8063098.1"/>
    <property type="molecule type" value="Genomic_DNA"/>
</dbReference>
<feature type="domain" description="Glycosyltransferase 2-like" evidence="1">
    <location>
        <begin position="29"/>
        <end position="144"/>
    </location>
</feature>
<dbReference type="SUPFAM" id="SSF53448">
    <property type="entry name" value="Nucleotide-diphospho-sugar transferases"/>
    <property type="match status" value="1"/>
</dbReference>
<evidence type="ECO:0000313" key="3">
    <source>
        <dbReference type="Proteomes" id="UP000661894"/>
    </source>
</evidence>
<dbReference type="PANTHER" id="PTHR43685">
    <property type="entry name" value="GLYCOSYLTRANSFERASE"/>
    <property type="match status" value="1"/>
</dbReference>
<reference evidence="2 3" key="1">
    <citation type="submission" date="2020-08" db="EMBL/GenBank/DDBJ databases">
        <title>A Genomic Blueprint of the Chicken Gut Microbiome.</title>
        <authorList>
            <person name="Gilroy R."/>
            <person name="Ravi A."/>
            <person name="Getino M."/>
            <person name="Pursley I."/>
            <person name="Horton D.L."/>
            <person name="Alikhan N.-F."/>
            <person name="Baker D."/>
            <person name="Gharbi K."/>
            <person name="Hall N."/>
            <person name="Watson M."/>
            <person name="Adriaenssens E.M."/>
            <person name="Foster-Nyarko E."/>
            <person name="Jarju S."/>
            <person name="Secka A."/>
            <person name="Antonio M."/>
            <person name="Oren A."/>
            <person name="Chaudhuri R."/>
            <person name="La Ragione R.M."/>
            <person name="Hildebrand F."/>
            <person name="Pallen M.J."/>
        </authorList>
    </citation>
    <scope>NUCLEOTIDE SEQUENCE [LARGE SCALE GENOMIC DNA]</scope>
    <source>
        <strain evidence="2 3">Sa1BUA1</strain>
    </source>
</reference>
<accession>A0ABR8Z429</accession>
<proteinExistence type="predicted"/>
<organism evidence="2 3">
    <name type="scientific">Oceanitalea stevensii</name>
    <dbReference type="NCBI Taxonomy" id="2763072"/>
    <lineage>
        <taxon>Bacteria</taxon>
        <taxon>Bacillati</taxon>
        <taxon>Actinomycetota</taxon>
        <taxon>Actinomycetes</taxon>
        <taxon>Micrococcales</taxon>
        <taxon>Bogoriellaceae</taxon>
        <taxon>Georgenia</taxon>
    </lineage>
</organism>
<comment type="caution">
    <text evidence="2">The sequence shown here is derived from an EMBL/GenBank/DDBJ whole genome shotgun (WGS) entry which is preliminary data.</text>
</comment>
<dbReference type="InterPro" id="IPR050834">
    <property type="entry name" value="Glycosyltransf_2"/>
</dbReference>
<sequence>MTRYTVTGQQWRDLPVPALGELEPTLRLCVVIPARDCQEDLDRTLAALARQSYPAALTEVVVVDDASPVPLTVPELAPAGTRVLRVDEAQEHGSGRARDRGARSTEADVLLFLDADMVVSATHLEAHARWHHLTPHAVVLGRKRFVDFDGITPQDVATAVAGGGLPALLEGRPSKRHGWQEVFVKERGQLSTDVADTFVAVVGADVSVSRELYLRAGGFASLGLRGIVDTEFGYRAFTSGGVVIPDWETDAYHQGARNFTTRGDEIKRERTGLAANLLPIPMFRPQNTGRQWTVPGVHVVVETDGAAPEDVQVTTDSLLASEHTDLVVTLPGAAALPRWLHDYLAADARVAFTEDVPASGYPSPVTARVSAGLELDRAAVGRALEAVREGGGVRAEVAPGRHLTVETTRAVLRRAHATAEGTVPAPVAVSPESLGVVPAVFHVTAQGMIALGEKPAAPAPKAAPAARPVPASARVRRLLGRVRRKLAAGR</sequence>
<dbReference type="Pfam" id="PF00535">
    <property type="entry name" value="Glycos_transf_2"/>
    <property type="match status" value="1"/>
</dbReference>